<reference evidence="1 2" key="1">
    <citation type="submission" date="2024-01" db="EMBL/GenBank/DDBJ databases">
        <title>The complete chloroplast genome sequence of Lithospermum erythrorhizon: insights into the phylogenetic relationship among Boraginaceae species and the maternal lineages of purple gromwells.</title>
        <authorList>
            <person name="Okada T."/>
            <person name="Watanabe K."/>
        </authorList>
    </citation>
    <scope>NUCLEOTIDE SEQUENCE [LARGE SCALE GENOMIC DNA]</scope>
</reference>
<organism evidence="1 2">
    <name type="scientific">Lithospermum erythrorhizon</name>
    <name type="common">Purple gromwell</name>
    <name type="synonym">Lithospermum officinale var. erythrorhizon</name>
    <dbReference type="NCBI Taxonomy" id="34254"/>
    <lineage>
        <taxon>Eukaryota</taxon>
        <taxon>Viridiplantae</taxon>
        <taxon>Streptophyta</taxon>
        <taxon>Embryophyta</taxon>
        <taxon>Tracheophyta</taxon>
        <taxon>Spermatophyta</taxon>
        <taxon>Magnoliopsida</taxon>
        <taxon>eudicotyledons</taxon>
        <taxon>Gunneridae</taxon>
        <taxon>Pentapetalae</taxon>
        <taxon>asterids</taxon>
        <taxon>lamiids</taxon>
        <taxon>Boraginales</taxon>
        <taxon>Boraginaceae</taxon>
        <taxon>Boraginoideae</taxon>
        <taxon>Lithospermeae</taxon>
        <taxon>Lithospermum</taxon>
    </lineage>
</organism>
<gene>
    <name evidence="1" type="ORF">LIER_17055</name>
</gene>
<keyword evidence="2" id="KW-1185">Reference proteome</keyword>
<protein>
    <recommendedName>
        <fullName evidence="3">TF-B3 domain-containing protein</fullName>
    </recommendedName>
</protein>
<comment type="caution">
    <text evidence="1">The sequence shown here is derived from an EMBL/GenBank/DDBJ whole genome shotgun (WGS) entry which is preliminary data.</text>
</comment>
<dbReference type="EMBL" id="BAABME010003908">
    <property type="protein sequence ID" value="GAA0160515.1"/>
    <property type="molecule type" value="Genomic_DNA"/>
</dbReference>
<evidence type="ECO:0000313" key="1">
    <source>
        <dbReference type="EMBL" id="GAA0160515.1"/>
    </source>
</evidence>
<accession>A0AAV3QAM5</accession>
<evidence type="ECO:0008006" key="3">
    <source>
        <dbReference type="Google" id="ProtNLM"/>
    </source>
</evidence>
<dbReference type="Proteomes" id="UP001454036">
    <property type="component" value="Unassembled WGS sequence"/>
</dbReference>
<name>A0AAV3QAM5_LITER</name>
<dbReference type="AlphaFoldDB" id="A0AAV3QAM5"/>
<proteinExistence type="predicted"/>
<sequence length="152" mass="17429">MSLGFRRCGLNVEGNGCVIIRYRGRRIHVIVRRHRLCSGWRTFINHTNVISGTILFASYCSVGRVISILQLEDGVGLKSVWDRSVDPFDFPSELLDEEDILEDVATVTVRTTYFPTYMSLFFAKPSGVCCYEQTSYLSMAHICQHSKWQPHF</sequence>
<evidence type="ECO:0000313" key="2">
    <source>
        <dbReference type="Proteomes" id="UP001454036"/>
    </source>
</evidence>